<dbReference type="PANTHER" id="PTHR42829:SF2">
    <property type="entry name" value="NADH-UBIQUINONE OXIDOREDUCTASE CHAIN 5"/>
    <property type="match status" value="1"/>
</dbReference>
<keyword evidence="8" id="KW-1278">Translocase</keyword>
<evidence type="ECO:0000256" key="16">
    <source>
        <dbReference type="RuleBase" id="RU003404"/>
    </source>
</evidence>
<feature type="transmembrane region" description="Helical" evidence="16">
    <location>
        <begin position="214"/>
        <end position="235"/>
    </location>
</feature>
<proteinExistence type="inferred from homology"/>
<dbReference type="GO" id="GO:0008137">
    <property type="term" value="F:NADH dehydrogenase (ubiquinone) activity"/>
    <property type="evidence" value="ECO:0007669"/>
    <property type="project" value="UniProtKB-EC"/>
</dbReference>
<dbReference type="InterPro" id="IPR001516">
    <property type="entry name" value="Proton_antipo_N"/>
</dbReference>
<keyword evidence="10 16" id="KW-1133">Transmembrane helix</keyword>
<feature type="transmembrane region" description="Helical" evidence="16">
    <location>
        <begin position="53"/>
        <end position="80"/>
    </location>
</feature>
<dbReference type="PRINTS" id="PR01434">
    <property type="entry name" value="NADHDHGNASE5"/>
</dbReference>
<keyword evidence="7" id="KW-0999">Mitochondrion inner membrane</keyword>
<evidence type="ECO:0000256" key="10">
    <source>
        <dbReference type="ARBA" id="ARBA00022989"/>
    </source>
</evidence>
<feature type="transmembrane region" description="Helical" evidence="16">
    <location>
        <begin position="241"/>
        <end position="260"/>
    </location>
</feature>
<keyword evidence="11 16" id="KW-0520">NAD</keyword>
<keyword evidence="12 16" id="KW-0830">Ubiquinone</keyword>
<evidence type="ECO:0000256" key="15">
    <source>
        <dbReference type="ARBA" id="ARBA00049551"/>
    </source>
</evidence>
<feature type="transmembrane region" description="Helical" evidence="16">
    <location>
        <begin position="485"/>
        <end position="510"/>
    </location>
</feature>
<evidence type="ECO:0000259" key="19">
    <source>
        <dbReference type="Pfam" id="PF06455"/>
    </source>
</evidence>
<feature type="transmembrane region" description="Helical" evidence="16">
    <location>
        <begin position="170"/>
        <end position="193"/>
    </location>
</feature>
<evidence type="ECO:0000259" key="17">
    <source>
        <dbReference type="Pfam" id="PF00361"/>
    </source>
</evidence>
<feature type="transmembrane region" description="Helical" evidence="16">
    <location>
        <begin position="450"/>
        <end position="473"/>
    </location>
</feature>
<reference evidence="20" key="2">
    <citation type="submission" date="2020-04" db="EMBL/GenBank/DDBJ databases">
        <authorList>
            <person name="Kim B.-M."/>
            <person name="Rhee J.-S."/>
        </authorList>
    </citation>
    <scope>NUCLEOTIDE SEQUENCE</scope>
</reference>
<evidence type="ECO:0000256" key="13">
    <source>
        <dbReference type="ARBA" id="ARBA00023128"/>
    </source>
</evidence>
<comment type="catalytic activity">
    <reaction evidence="15 16">
        <text>a ubiquinone + NADH + 5 H(+)(in) = a ubiquinol + NAD(+) + 4 H(+)(out)</text>
        <dbReference type="Rhea" id="RHEA:29091"/>
        <dbReference type="Rhea" id="RHEA-COMP:9565"/>
        <dbReference type="Rhea" id="RHEA-COMP:9566"/>
        <dbReference type="ChEBI" id="CHEBI:15378"/>
        <dbReference type="ChEBI" id="CHEBI:16389"/>
        <dbReference type="ChEBI" id="CHEBI:17976"/>
        <dbReference type="ChEBI" id="CHEBI:57540"/>
        <dbReference type="ChEBI" id="CHEBI:57945"/>
        <dbReference type="EC" id="7.1.1.2"/>
    </reaction>
</comment>
<keyword evidence="9" id="KW-0249">Electron transport</keyword>
<gene>
    <name evidence="20" type="primary">ND5</name>
</gene>
<evidence type="ECO:0000256" key="1">
    <source>
        <dbReference type="ARBA" id="ARBA00004448"/>
    </source>
</evidence>
<accession>A0A6M8TU92</accession>
<dbReference type="GO" id="GO:0042773">
    <property type="term" value="P:ATP synthesis coupled electron transport"/>
    <property type="evidence" value="ECO:0007669"/>
    <property type="project" value="InterPro"/>
</dbReference>
<dbReference type="PANTHER" id="PTHR42829">
    <property type="entry name" value="NADH-UBIQUINONE OXIDOREDUCTASE CHAIN 5"/>
    <property type="match status" value="1"/>
</dbReference>
<evidence type="ECO:0000256" key="14">
    <source>
        <dbReference type="ARBA" id="ARBA00023136"/>
    </source>
</evidence>
<feature type="domain" description="NADH-Ubiquinone oxidoreductase (complex I) chain 5 N-terminal" evidence="18">
    <location>
        <begin position="48"/>
        <end position="92"/>
    </location>
</feature>
<evidence type="ECO:0000256" key="8">
    <source>
        <dbReference type="ARBA" id="ARBA00022967"/>
    </source>
</evidence>
<feature type="domain" description="NADH:quinone oxidoreductase/Mrp antiporter transmembrane" evidence="17">
    <location>
        <begin position="111"/>
        <end position="385"/>
    </location>
</feature>
<keyword evidence="6 16" id="KW-0812">Transmembrane</keyword>
<dbReference type="EMBL" id="MT302207">
    <property type="protein sequence ID" value="QKJ80227.1"/>
    <property type="molecule type" value="Genomic_DNA"/>
</dbReference>
<feature type="transmembrane region" description="Helical" evidence="16">
    <location>
        <begin position="92"/>
        <end position="109"/>
    </location>
</feature>
<evidence type="ECO:0000256" key="4">
    <source>
        <dbReference type="ARBA" id="ARBA00022448"/>
    </source>
</evidence>
<evidence type="ECO:0000256" key="5">
    <source>
        <dbReference type="ARBA" id="ARBA00022660"/>
    </source>
</evidence>
<evidence type="ECO:0000256" key="11">
    <source>
        <dbReference type="ARBA" id="ARBA00023027"/>
    </source>
</evidence>
<evidence type="ECO:0000259" key="18">
    <source>
        <dbReference type="Pfam" id="PF00662"/>
    </source>
</evidence>
<geneLocation type="mitochondrion" evidence="20"/>
<dbReference type="InterPro" id="IPR010934">
    <property type="entry name" value="NADH_DH_su5_C"/>
</dbReference>
<feature type="transmembrane region" description="Helical" evidence="16">
    <location>
        <begin position="339"/>
        <end position="362"/>
    </location>
</feature>
<feature type="transmembrane region" description="Helical" evidence="16">
    <location>
        <begin position="12"/>
        <end position="33"/>
    </location>
</feature>
<dbReference type="GO" id="GO:0003954">
    <property type="term" value="F:NADH dehydrogenase activity"/>
    <property type="evidence" value="ECO:0007669"/>
    <property type="project" value="TreeGrafter"/>
</dbReference>
<organism evidence="20">
    <name type="scientific">Cephalothrix sp. BMK-2020</name>
    <dbReference type="NCBI Taxonomy" id="2741703"/>
    <lineage>
        <taxon>Eukaryota</taxon>
        <taxon>Metazoa</taxon>
        <taxon>Spiralia</taxon>
        <taxon>Lophotrochozoa</taxon>
        <taxon>Nemertea</taxon>
        <taxon>Palaeonemertea</taxon>
        <taxon>Archinemertea</taxon>
        <taxon>Cephalotrichidae</taxon>
        <taxon>Cephalothrix</taxon>
    </lineage>
</organism>
<keyword evidence="4 16" id="KW-0813">Transport</keyword>
<evidence type="ECO:0000313" key="20">
    <source>
        <dbReference type="EMBL" id="QKJ80227.1"/>
    </source>
</evidence>
<dbReference type="AlphaFoldDB" id="A0A6M8TU92"/>
<dbReference type="InterPro" id="IPR001750">
    <property type="entry name" value="ND/Mrp_TM"/>
</dbReference>
<protein>
    <recommendedName>
        <fullName evidence="3 16">NADH-ubiquinone oxidoreductase chain 5</fullName>
        <ecNumber evidence="2 16">7.1.1.2</ecNumber>
    </recommendedName>
</protein>
<evidence type="ECO:0000256" key="12">
    <source>
        <dbReference type="ARBA" id="ARBA00023075"/>
    </source>
</evidence>
<feature type="transmembrane region" description="Helical" evidence="16">
    <location>
        <begin position="298"/>
        <end position="318"/>
    </location>
</feature>
<feature type="transmembrane region" description="Helical" evidence="16">
    <location>
        <begin position="374"/>
        <end position="395"/>
    </location>
</feature>
<sequence>MFYWFHCFSMVSMFFLYFFSFLLMYFLVNFMYYGKVYILDWSLFEYFPFDVNMSFVFDWLGMSFSCLVLFISASVMFFSSSYMSNDENLRRFVWLVLLFVMSMNLLVFIPNLIAILLGWDGLGLVSFLLVIYYQNYKSFSAGMLTVLMNRVGDVMLLLSIGWFLVQGHWNIFFCFDFSYSFYLMILLMVAAMTKSAQIPFSSWLPAAMAAPTPVSALVHSSTLVTAGVFLLIRFFNFLSLYPTFFFLLLFISVITMFMAGLSANMETDLKKIIALSTLSQLGVMMFSLGMGLPMLALFHLYTHALFKALLFLCAGLIIHNVQHYQDLRCVGKLGLQMPVSISCLNVANLALCGSPFLAGFYSKDMILEMFVFNPWNLLIFLMVFLATGFTAMYSFRLSYMSLWNTFNFFPFHNMSDEDYKMIFPMIMLVSGAVMAGSAFSWIFFDFLSFLILPLFLKTMALLFTLAGGFFGWFISKSLNNYGKSVFNLIGYSSVSMWYLVILSTQILIYYPLLLSKNFLYVLDRGWNELFGGKGILMISEKSSSYVLSWQTSIYMSYLFIMIMSYFMFIFLFLIFF</sequence>
<dbReference type="Pfam" id="PF06455">
    <property type="entry name" value="NADH5_C"/>
    <property type="match status" value="1"/>
</dbReference>
<dbReference type="GO" id="GO:0005743">
    <property type="term" value="C:mitochondrial inner membrane"/>
    <property type="evidence" value="ECO:0007669"/>
    <property type="project" value="UniProtKB-SubCell"/>
</dbReference>
<evidence type="ECO:0000256" key="3">
    <source>
        <dbReference type="ARBA" id="ARBA00021096"/>
    </source>
</evidence>
<keyword evidence="14 16" id="KW-0472">Membrane</keyword>
<dbReference type="Pfam" id="PF00662">
    <property type="entry name" value="Proton_antipo_N"/>
    <property type="match status" value="1"/>
</dbReference>
<name>A0A6M8TU92_9BILA</name>
<feature type="transmembrane region" description="Helical" evidence="16">
    <location>
        <begin position="554"/>
        <end position="575"/>
    </location>
</feature>
<keyword evidence="5" id="KW-0679">Respiratory chain</keyword>
<reference evidence="20" key="1">
    <citation type="journal article" date="2020" name="Mitochondrial DNA Part B Resour">
        <title>Characterization and phylogenetic analysis of the complete mitochondrial genome of the marine ribbon worm Cephalothrix species (nemertea: Palaeonemertea).</title>
        <authorList>
            <person name="Nam S.-E."/>
            <person name="Rhee J.-S."/>
        </authorList>
    </citation>
    <scope>NUCLEOTIDE SEQUENCE</scope>
</reference>
<feature type="transmembrane region" description="Helical" evidence="16">
    <location>
        <begin position="145"/>
        <end position="164"/>
    </location>
</feature>
<dbReference type="GO" id="GO:0015990">
    <property type="term" value="P:electron transport coupled proton transport"/>
    <property type="evidence" value="ECO:0007669"/>
    <property type="project" value="TreeGrafter"/>
</dbReference>
<comment type="function">
    <text evidence="16">Core subunit of the mitochondrial membrane respiratory chain NADH dehydrogenase (Complex I) which catalyzes electron transfer from NADH through the respiratory chain, using ubiquinone as an electron acceptor. Essential for the catalytic activity and assembly of complex I.</text>
</comment>
<feature type="transmembrane region" description="Helical" evidence="16">
    <location>
        <begin position="422"/>
        <end position="444"/>
    </location>
</feature>
<evidence type="ECO:0000256" key="6">
    <source>
        <dbReference type="ARBA" id="ARBA00022692"/>
    </source>
</evidence>
<evidence type="ECO:0000256" key="9">
    <source>
        <dbReference type="ARBA" id="ARBA00022982"/>
    </source>
</evidence>
<evidence type="ECO:0000256" key="7">
    <source>
        <dbReference type="ARBA" id="ARBA00022792"/>
    </source>
</evidence>
<dbReference type="Pfam" id="PF00361">
    <property type="entry name" value="Proton_antipo_M"/>
    <property type="match status" value="1"/>
</dbReference>
<dbReference type="InterPro" id="IPR003945">
    <property type="entry name" value="NU5C-like"/>
</dbReference>
<feature type="domain" description="NADH dehydrogenase subunit 5 C-terminal" evidence="19">
    <location>
        <begin position="393"/>
        <end position="571"/>
    </location>
</feature>
<evidence type="ECO:0000256" key="2">
    <source>
        <dbReference type="ARBA" id="ARBA00012944"/>
    </source>
</evidence>
<comment type="similarity">
    <text evidence="16">Belongs to the complex I subunit 5 family.</text>
</comment>
<keyword evidence="13 16" id="KW-0496">Mitochondrion</keyword>
<dbReference type="EC" id="7.1.1.2" evidence="2 16"/>
<comment type="subcellular location">
    <subcellularLocation>
        <location evidence="1">Mitochondrion inner membrane</location>
        <topology evidence="1">Multi-pass membrane protein</topology>
    </subcellularLocation>
</comment>